<evidence type="ECO:0000313" key="2">
    <source>
        <dbReference type="Proteomes" id="UP000282311"/>
    </source>
</evidence>
<organism evidence="1 2">
    <name type="scientific">Paenibacillus ginsengarvi</name>
    <dbReference type="NCBI Taxonomy" id="400777"/>
    <lineage>
        <taxon>Bacteria</taxon>
        <taxon>Bacillati</taxon>
        <taxon>Bacillota</taxon>
        <taxon>Bacilli</taxon>
        <taxon>Bacillales</taxon>
        <taxon>Paenibacillaceae</taxon>
        <taxon>Paenibacillus</taxon>
    </lineage>
</organism>
<reference evidence="1 2" key="1">
    <citation type="journal article" date="2007" name="Int. J. Syst. Evol. Microbiol.">
        <title>Paenibacillus ginsengarvi sp. nov., isolated from soil from ginseng cultivation.</title>
        <authorList>
            <person name="Yoon M.H."/>
            <person name="Ten L.N."/>
            <person name="Im W.T."/>
        </authorList>
    </citation>
    <scope>NUCLEOTIDE SEQUENCE [LARGE SCALE GENOMIC DNA]</scope>
    <source>
        <strain evidence="1 2">KCTC 13059</strain>
    </source>
</reference>
<sequence length="123" mass="13132">MAEKQILAYFKSREEAEGAAAKLKSLRIEDMRVDEIGRFPGEGSDRIENPVNADFSGLGYLTLGGDFPDRDAAVLAAADASASGMAVSGEDDTMGRNYLLTAVMDEDVHHQALRVVEQGGGLL</sequence>
<gene>
    <name evidence="1" type="ORF">D7M11_21595</name>
</gene>
<dbReference type="AlphaFoldDB" id="A0A3B0C3V0"/>
<keyword evidence="2" id="KW-1185">Reference proteome</keyword>
<dbReference type="RefSeq" id="WP_120749338.1">
    <property type="nucleotide sequence ID" value="NZ_RBAH01000017.1"/>
</dbReference>
<dbReference type="EMBL" id="RBAH01000017">
    <property type="protein sequence ID" value="RKN78969.1"/>
    <property type="molecule type" value="Genomic_DNA"/>
</dbReference>
<name>A0A3B0C3V0_9BACL</name>
<proteinExistence type="predicted"/>
<protein>
    <submittedName>
        <fullName evidence="1">Uncharacterized protein</fullName>
    </submittedName>
</protein>
<evidence type="ECO:0000313" key="1">
    <source>
        <dbReference type="EMBL" id="RKN78969.1"/>
    </source>
</evidence>
<dbReference type="Proteomes" id="UP000282311">
    <property type="component" value="Unassembled WGS sequence"/>
</dbReference>
<comment type="caution">
    <text evidence="1">The sequence shown here is derived from an EMBL/GenBank/DDBJ whole genome shotgun (WGS) entry which is preliminary data.</text>
</comment>
<accession>A0A3B0C3V0</accession>
<dbReference type="OrthoDB" id="2375806at2"/>